<dbReference type="AlphaFoldDB" id="A0A1Y0AYP3"/>
<gene>
    <name evidence="1" type="ORF">AEK19_MT0269</name>
</gene>
<dbReference type="EMBL" id="KY774314">
    <property type="protein sequence ID" value="ART30270.1"/>
    <property type="molecule type" value="Genomic_DNA"/>
</dbReference>
<geneLocation type="mitochondrion" evidence="1"/>
<reference evidence="1" key="1">
    <citation type="submission" date="2017-03" db="EMBL/GenBank/DDBJ databases">
        <title>The mitochondrial genome of the carnivorous plant Utricularia reniformis (Lentibulariaceae): structure, comparative analysis and evolutionary landmarks.</title>
        <authorList>
            <person name="Silva S.R."/>
            <person name="Alvarenga D.O."/>
            <person name="Michael T.P."/>
            <person name="Miranda V.F.O."/>
            <person name="Varani A.M."/>
        </authorList>
    </citation>
    <scope>NUCLEOTIDE SEQUENCE</scope>
</reference>
<protein>
    <submittedName>
        <fullName evidence="1">Uncharacterized protein</fullName>
    </submittedName>
</protein>
<sequence>MPTVDPVPHMILLSLPIGRNALLPKTKKKHNNEYEKCGLPRQPTYRRNLSLPLRPLLVTVSEMYLVNAWSSRTR</sequence>
<keyword evidence="1" id="KW-0496">Mitochondrion</keyword>
<proteinExistence type="predicted"/>
<evidence type="ECO:0000313" key="1">
    <source>
        <dbReference type="EMBL" id="ART30270.1"/>
    </source>
</evidence>
<name>A0A1Y0AYP3_9LAMI</name>
<accession>A0A1Y0AYP3</accession>
<organism evidence="1">
    <name type="scientific">Utricularia reniformis</name>
    <dbReference type="NCBI Taxonomy" id="192314"/>
    <lineage>
        <taxon>Eukaryota</taxon>
        <taxon>Viridiplantae</taxon>
        <taxon>Streptophyta</taxon>
        <taxon>Embryophyta</taxon>
        <taxon>Tracheophyta</taxon>
        <taxon>Spermatophyta</taxon>
        <taxon>Magnoliopsida</taxon>
        <taxon>eudicotyledons</taxon>
        <taxon>Gunneridae</taxon>
        <taxon>Pentapetalae</taxon>
        <taxon>asterids</taxon>
        <taxon>lamiids</taxon>
        <taxon>Lamiales</taxon>
        <taxon>Lentibulariaceae</taxon>
        <taxon>Utricularia</taxon>
    </lineage>
</organism>